<protein>
    <recommendedName>
        <fullName evidence="9">Sodium/hydrogen exchanger</fullName>
    </recommendedName>
</protein>
<evidence type="ECO:0000256" key="4">
    <source>
        <dbReference type="ARBA" id="ARBA00022989"/>
    </source>
</evidence>
<dbReference type="EMBL" id="BLLK01000057">
    <property type="protein sequence ID" value="GFH56942.1"/>
    <property type="molecule type" value="Genomic_DNA"/>
</dbReference>
<keyword evidence="5" id="KW-0915">Sodium</keyword>
<dbReference type="PANTHER" id="PTHR10110:SF187">
    <property type="entry name" value="SODIUM_HYDROGEN EXCHANGER"/>
    <property type="match status" value="1"/>
</dbReference>
<dbReference type="Pfam" id="PF00999">
    <property type="entry name" value="Na_H_Exchanger"/>
    <property type="match status" value="1"/>
</dbReference>
<evidence type="ECO:0000256" key="1">
    <source>
        <dbReference type="ARBA" id="ARBA00004141"/>
    </source>
</evidence>
<dbReference type="InterPro" id="IPR004709">
    <property type="entry name" value="NaH_exchanger"/>
</dbReference>
<feature type="transmembrane region" description="Helical" evidence="10">
    <location>
        <begin position="43"/>
        <end position="63"/>
    </location>
</feature>
<feature type="domain" description="Cation/H+ exchanger transmembrane" evidence="11">
    <location>
        <begin position="57"/>
        <end position="455"/>
    </location>
</feature>
<reference evidence="12 13" key="1">
    <citation type="journal article" date="2021" name="Sci. Rep.">
        <title>The genome of the diatom Chaetoceros tenuissimus carries an ancient integrated fragment of an extant virus.</title>
        <authorList>
            <person name="Hongo Y."/>
            <person name="Kimura K."/>
            <person name="Takaki Y."/>
            <person name="Yoshida Y."/>
            <person name="Baba S."/>
            <person name="Kobayashi G."/>
            <person name="Nagasaki K."/>
            <person name="Hano T."/>
            <person name="Tomaru Y."/>
        </authorList>
    </citation>
    <scope>NUCLEOTIDE SEQUENCE [LARGE SCALE GENOMIC DNA]</scope>
    <source>
        <strain evidence="12 13">NIES-3715</strain>
    </source>
</reference>
<evidence type="ECO:0000256" key="7">
    <source>
        <dbReference type="ARBA" id="ARBA00023136"/>
    </source>
</evidence>
<evidence type="ECO:0000313" key="12">
    <source>
        <dbReference type="EMBL" id="GFH56942.1"/>
    </source>
</evidence>
<evidence type="ECO:0000256" key="8">
    <source>
        <dbReference type="ARBA" id="ARBA00023201"/>
    </source>
</evidence>
<dbReference type="Gene3D" id="6.10.140.1330">
    <property type="match status" value="1"/>
</dbReference>
<dbReference type="GO" id="GO:0015385">
    <property type="term" value="F:sodium:proton antiporter activity"/>
    <property type="evidence" value="ECO:0007669"/>
    <property type="project" value="InterPro"/>
</dbReference>
<keyword evidence="6 9" id="KW-0406">Ion transport</keyword>
<proteinExistence type="inferred from homology"/>
<evidence type="ECO:0000256" key="5">
    <source>
        <dbReference type="ARBA" id="ARBA00023053"/>
    </source>
</evidence>
<dbReference type="NCBIfam" id="TIGR00840">
    <property type="entry name" value="b_cpa1"/>
    <property type="match status" value="1"/>
</dbReference>
<dbReference type="GO" id="GO:0051453">
    <property type="term" value="P:regulation of intracellular pH"/>
    <property type="evidence" value="ECO:0007669"/>
    <property type="project" value="TreeGrafter"/>
</dbReference>
<feature type="transmembrane region" description="Helical" evidence="10">
    <location>
        <begin position="244"/>
        <end position="269"/>
    </location>
</feature>
<evidence type="ECO:0000313" key="13">
    <source>
        <dbReference type="Proteomes" id="UP001054902"/>
    </source>
</evidence>
<organism evidence="12 13">
    <name type="scientific">Chaetoceros tenuissimus</name>
    <dbReference type="NCBI Taxonomy" id="426638"/>
    <lineage>
        <taxon>Eukaryota</taxon>
        <taxon>Sar</taxon>
        <taxon>Stramenopiles</taxon>
        <taxon>Ochrophyta</taxon>
        <taxon>Bacillariophyta</taxon>
        <taxon>Coscinodiscophyceae</taxon>
        <taxon>Chaetocerotophycidae</taxon>
        <taxon>Chaetocerotales</taxon>
        <taxon>Chaetocerotaceae</taxon>
        <taxon>Chaetoceros</taxon>
    </lineage>
</organism>
<evidence type="ECO:0000256" key="2">
    <source>
        <dbReference type="ARBA" id="ARBA00022448"/>
    </source>
</evidence>
<evidence type="ECO:0000259" key="11">
    <source>
        <dbReference type="Pfam" id="PF00999"/>
    </source>
</evidence>
<dbReference type="GO" id="GO:0015386">
    <property type="term" value="F:potassium:proton antiporter activity"/>
    <property type="evidence" value="ECO:0007669"/>
    <property type="project" value="TreeGrafter"/>
</dbReference>
<keyword evidence="4 10" id="KW-1133">Transmembrane helix</keyword>
<keyword evidence="9" id="KW-0050">Antiport</keyword>
<keyword evidence="13" id="KW-1185">Reference proteome</keyword>
<comment type="subcellular location">
    <subcellularLocation>
        <location evidence="1">Membrane</location>
        <topology evidence="1">Multi-pass membrane protein</topology>
    </subcellularLocation>
</comment>
<dbReference type="AlphaFoldDB" id="A0AAD3HAR4"/>
<feature type="transmembrane region" description="Helical" evidence="10">
    <location>
        <begin position="133"/>
        <end position="153"/>
    </location>
</feature>
<dbReference type="PANTHER" id="PTHR10110">
    <property type="entry name" value="SODIUM/HYDROGEN EXCHANGER"/>
    <property type="match status" value="1"/>
</dbReference>
<accession>A0AAD3HAR4</accession>
<keyword evidence="8 9" id="KW-0739">Sodium transport</keyword>
<dbReference type="InterPro" id="IPR018422">
    <property type="entry name" value="Cation/H_exchanger_CPA1"/>
</dbReference>
<gene>
    <name evidence="12" type="ORF">CTEN210_13418</name>
</gene>
<dbReference type="GO" id="GO:0098719">
    <property type="term" value="P:sodium ion import across plasma membrane"/>
    <property type="evidence" value="ECO:0007669"/>
    <property type="project" value="TreeGrafter"/>
</dbReference>
<comment type="similarity">
    <text evidence="9">Belongs to the monovalent cation:proton antiporter 1 (CPA1) transporter (TC 2.A.36) family.</text>
</comment>
<dbReference type="Proteomes" id="UP001054902">
    <property type="component" value="Unassembled WGS sequence"/>
</dbReference>
<dbReference type="InterPro" id="IPR006153">
    <property type="entry name" value="Cation/H_exchanger_TM"/>
</dbReference>
<keyword evidence="3 9" id="KW-0812">Transmembrane</keyword>
<feature type="transmembrane region" description="Helical" evidence="10">
    <location>
        <begin position="290"/>
        <end position="313"/>
    </location>
</feature>
<dbReference type="GO" id="GO:0005886">
    <property type="term" value="C:plasma membrane"/>
    <property type="evidence" value="ECO:0007669"/>
    <property type="project" value="TreeGrafter"/>
</dbReference>
<feature type="transmembrane region" description="Helical" evidence="10">
    <location>
        <begin position="403"/>
        <end position="420"/>
    </location>
</feature>
<keyword evidence="7 10" id="KW-0472">Membrane</keyword>
<evidence type="ECO:0000256" key="3">
    <source>
        <dbReference type="ARBA" id="ARBA00022692"/>
    </source>
</evidence>
<feature type="transmembrane region" description="Helical" evidence="10">
    <location>
        <begin position="75"/>
        <end position="92"/>
    </location>
</feature>
<keyword evidence="2 9" id="KW-0813">Transport</keyword>
<evidence type="ECO:0000256" key="10">
    <source>
        <dbReference type="SAM" id="Phobius"/>
    </source>
</evidence>
<feature type="transmembrane region" description="Helical" evidence="10">
    <location>
        <begin position="432"/>
        <end position="451"/>
    </location>
</feature>
<evidence type="ECO:0000256" key="9">
    <source>
        <dbReference type="RuleBase" id="RU003722"/>
    </source>
</evidence>
<sequence>MVNATVANILNKFHENEHLKSQETYAPTATPLLDVEEQHEEDAYSLTFLNIILISCIILAYIIKERKLYFLPESAAAMLLGTAVGFIVNVFVQDVTLFKFSPEFFFFVLLPPIIFEAGYGLDKQGFFENIGAITMYAVFGTIISTFTVGYLVYLCGRHGYIDNISTSNPWEGLLFGALISAVDPVATLSIMSNPELQCNKLLYSLVFGESVLNDAVAIVLFNTFKNFYDPDTPDLSRWDIPKVFISFLSTSVFSILVGGALGLCTSYLYKHSNLKNYPNMESTLLFLMCYLCYAVGESLGLSGIMALFFNGIVLSHYNSHNLSESSKHATEQIFATLATISETIVFLYMGMGVFTGRFADWNWRFSLFAMMFCLIGRFLNIFPLSFILNIFRERNKSHISKKMQSVLWFAGLRGAIAFALAENFPGDNRDTYATGTLSICFMTTIICGGFTERMLAVTGMKENHDDKNILDDREVEDGEEETFFDDNNFAIFSSPSKDMEEAYRGIKKVVNKFDKKYLVPKFGGELDSPKPKETTVERKLELELETMTSKKNSDIDDDNIIDEFELEPMPIGNENGRARSSFL</sequence>
<feature type="transmembrane region" description="Helical" evidence="10">
    <location>
        <begin position="367"/>
        <end position="391"/>
    </location>
</feature>
<name>A0AAD3HAR4_9STRA</name>
<dbReference type="PRINTS" id="PR01084">
    <property type="entry name" value="NAHEXCHNGR"/>
</dbReference>
<comment type="caution">
    <text evidence="12">The sequence shown here is derived from an EMBL/GenBank/DDBJ whole genome shotgun (WGS) entry which is preliminary data.</text>
</comment>
<evidence type="ECO:0000256" key="6">
    <source>
        <dbReference type="ARBA" id="ARBA00023065"/>
    </source>
</evidence>